<keyword evidence="7" id="KW-0997">Cell inner membrane</keyword>
<evidence type="ECO:0000256" key="2">
    <source>
        <dbReference type="ARBA" id="ARBA00009298"/>
    </source>
</evidence>
<keyword evidence="4 7" id="KW-0812">Transmembrane</keyword>
<dbReference type="PANTHER" id="PTHR33778:SF1">
    <property type="entry name" value="MAGNESIUM TRANSPORTER YHID-RELATED"/>
    <property type="match status" value="1"/>
</dbReference>
<organism evidence="9 10">
    <name type="scientific">Paracoccus jeotgali</name>
    <dbReference type="NCBI Taxonomy" id="2065379"/>
    <lineage>
        <taxon>Bacteria</taxon>
        <taxon>Pseudomonadati</taxon>
        <taxon>Pseudomonadota</taxon>
        <taxon>Alphaproteobacteria</taxon>
        <taxon>Rhodobacterales</taxon>
        <taxon>Paracoccaceae</taxon>
        <taxon>Paracoccus</taxon>
    </lineage>
</organism>
<keyword evidence="3" id="KW-1003">Cell membrane</keyword>
<dbReference type="OrthoDB" id="9811198at2"/>
<comment type="similarity">
    <text evidence="2 7">Belongs to the MgtC/SapB family.</text>
</comment>
<feature type="transmembrane region" description="Helical" evidence="7">
    <location>
        <begin position="81"/>
        <end position="99"/>
    </location>
</feature>
<keyword evidence="10" id="KW-1185">Reference proteome</keyword>
<keyword evidence="5 7" id="KW-1133">Transmembrane helix</keyword>
<dbReference type="PRINTS" id="PR01837">
    <property type="entry name" value="MGTCSAPBPROT"/>
</dbReference>
<reference evidence="10" key="1">
    <citation type="submission" date="2017-12" db="EMBL/GenBank/DDBJ databases">
        <title>Genomic analysis of Paracoccus sp. CBA4604.</title>
        <authorList>
            <person name="Roh S.W."/>
            <person name="Kim J.Y."/>
            <person name="Kim J.S."/>
        </authorList>
    </citation>
    <scope>NUCLEOTIDE SEQUENCE [LARGE SCALE GENOMIC DNA]</scope>
    <source>
        <strain evidence="10">CBA4604</strain>
    </source>
</reference>
<feature type="transmembrane region" description="Helical" evidence="7">
    <location>
        <begin position="133"/>
        <end position="151"/>
    </location>
</feature>
<dbReference type="PANTHER" id="PTHR33778">
    <property type="entry name" value="PROTEIN MGTC"/>
    <property type="match status" value="1"/>
</dbReference>
<dbReference type="AlphaFoldDB" id="A0A2K9MEK9"/>
<dbReference type="InterPro" id="IPR003416">
    <property type="entry name" value="MgtC/SapB/SrpB/YhiD_fam"/>
</dbReference>
<dbReference type="EMBL" id="CP025583">
    <property type="protein sequence ID" value="AUM72945.1"/>
    <property type="molecule type" value="Genomic_DNA"/>
</dbReference>
<dbReference type="KEGG" id="paru:CYR75_00265"/>
<gene>
    <name evidence="9" type="ORF">CYR75_00265</name>
</gene>
<protein>
    <recommendedName>
        <fullName evidence="7">Protein MgtC</fullName>
    </recommendedName>
</protein>
<dbReference type="Proteomes" id="UP000234882">
    <property type="component" value="Chromosome"/>
</dbReference>
<feature type="transmembrane region" description="Helical" evidence="7">
    <location>
        <begin position="106"/>
        <end position="127"/>
    </location>
</feature>
<keyword evidence="9" id="KW-0489">Methyltransferase</keyword>
<keyword evidence="6 7" id="KW-0472">Membrane</keyword>
<dbReference type="InterPro" id="IPR049177">
    <property type="entry name" value="MgtC_SapB_SrpB_YhiD_N"/>
</dbReference>
<evidence type="ECO:0000313" key="9">
    <source>
        <dbReference type="EMBL" id="AUM72945.1"/>
    </source>
</evidence>
<name>A0A2K9MEK9_9RHOB</name>
<sequence length="166" mass="17380">MQEIWTTIRSEFADIPDLSTLTRITLRLGLASILGGILGYERELKAKSAGIRTHMLVAVGAALFVIGPLQSGMPLSDMSRILQGIVQGIGFLGAGAIIVRASQHQIEGLTTAANIWATAGIGVVAGLGLEATAVLATFIVLVILAAIPFVIPSTDKVRTDRHGPDN</sequence>
<evidence type="ECO:0000256" key="3">
    <source>
        <dbReference type="ARBA" id="ARBA00022475"/>
    </source>
</evidence>
<comment type="subcellular location">
    <subcellularLocation>
        <location evidence="7">Cell inner membrane</location>
        <topology evidence="7">Multi-pass membrane protein</topology>
    </subcellularLocation>
    <subcellularLocation>
        <location evidence="1">Cell membrane</location>
        <topology evidence="1">Multi-pass membrane protein</topology>
    </subcellularLocation>
</comment>
<evidence type="ECO:0000256" key="5">
    <source>
        <dbReference type="ARBA" id="ARBA00022989"/>
    </source>
</evidence>
<evidence type="ECO:0000313" key="10">
    <source>
        <dbReference type="Proteomes" id="UP000234882"/>
    </source>
</evidence>
<dbReference type="GO" id="GO:0032259">
    <property type="term" value="P:methylation"/>
    <property type="evidence" value="ECO:0007669"/>
    <property type="project" value="UniProtKB-KW"/>
</dbReference>
<feature type="domain" description="MgtC/SapB/SrpB/YhiD N-terminal" evidence="8">
    <location>
        <begin position="28"/>
        <end position="148"/>
    </location>
</feature>
<feature type="transmembrane region" description="Helical" evidence="7">
    <location>
        <begin position="51"/>
        <end position="69"/>
    </location>
</feature>
<dbReference type="GO" id="GO:0005886">
    <property type="term" value="C:plasma membrane"/>
    <property type="evidence" value="ECO:0007669"/>
    <property type="project" value="UniProtKB-SubCell"/>
</dbReference>
<dbReference type="GO" id="GO:0008168">
    <property type="term" value="F:methyltransferase activity"/>
    <property type="evidence" value="ECO:0007669"/>
    <property type="project" value="UniProtKB-KW"/>
</dbReference>
<keyword evidence="9" id="KW-0808">Transferase</keyword>
<evidence type="ECO:0000256" key="1">
    <source>
        <dbReference type="ARBA" id="ARBA00004651"/>
    </source>
</evidence>
<evidence type="ECO:0000256" key="6">
    <source>
        <dbReference type="ARBA" id="ARBA00023136"/>
    </source>
</evidence>
<evidence type="ECO:0000259" key="8">
    <source>
        <dbReference type="Pfam" id="PF02308"/>
    </source>
</evidence>
<evidence type="ECO:0000256" key="4">
    <source>
        <dbReference type="ARBA" id="ARBA00022692"/>
    </source>
</evidence>
<accession>A0A2K9MEK9</accession>
<dbReference type="Pfam" id="PF02308">
    <property type="entry name" value="MgtC"/>
    <property type="match status" value="1"/>
</dbReference>
<evidence type="ECO:0000256" key="7">
    <source>
        <dbReference type="RuleBase" id="RU365041"/>
    </source>
</evidence>
<proteinExistence type="inferred from homology"/>